<sequence>MLNDKRKRSRIDSAIEESGGIEKVLLATKQLTPTPEANETKGRLLISGPVAGSVTKNGRAFNYKPPVEISQKKVKSLFFMH</sequence>
<accession>E4YX30</accession>
<name>E4YX30_OIKDI</name>
<dbReference type="EMBL" id="FN655739">
    <property type="protein sequence ID" value="CBY40013.1"/>
    <property type="molecule type" value="Genomic_DNA"/>
</dbReference>
<reference evidence="1" key="1">
    <citation type="journal article" date="2010" name="Science">
        <title>Plasticity of animal genome architecture unmasked by rapid evolution of a pelagic tunicate.</title>
        <authorList>
            <person name="Denoeud F."/>
            <person name="Henriet S."/>
            <person name="Mungpakdee S."/>
            <person name="Aury J.M."/>
            <person name="Da Silva C."/>
            <person name="Brinkmann H."/>
            <person name="Mikhaleva J."/>
            <person name="Olsen L.C."/>
            <person name="Jubin C."/>
            <person name="Canestro C."/>
            <person name="Bouquet J.M."/>
            <person name="Danks G."/>
            <person name="Poulain J."/>
            <person name="Campsteijn C."/>
            <person name="Adamski M."/>
            <person name="Cross I."/>
            <person name="Yadetie F."/>
            <person name="Muffato M."/>
            <person name="Louis A."/>
            <person name="Butcher S."/>
            <person name="Tsagkogeorga G."/>
            <person name="Konrad A."/>
            <person name="Singh S."/>
            <person name="Jensen M.F."/>
            <person name="Cong E.H."/>
            <person name="Eikeseth-Otteraa H."/>
            <person name="Noel B."/>
            <person name="Anthouard V."/>
            <person name="Porcel B.M."/>
            <person name="Kachouri-Lafond R."/>
            <person name="Nishino A."/>
            <person name="Ugolini M."/>
            <person name="Chourrout P."/>
            <person name="Nishida H."/>
            <person name="Aasland R."/>
            <person name="Huzurbazar S."/>
            <person name="Westhof E."/>
            <person name="Delsuc F."/>
            <person name="Lehrach H."/>
            <person name="Reinhardt R."/>
            <person name="Weissenbach J."/>
            <person name="Roy S.W."/>
            <person name="Artiguenave F."/>
            <person name="Postlethwait J.H."/>
            <person name="Manak J.R."/>
            <person name="Thompson E.M."/>
            <person name="Jaillon O."/>
            <person name="Du Pasquier L."/>
            <person name="Boudinot P."/>
            <person name="Liberles D.A."/>
            <person name="Volff J.N."/>
            <person name="Philippe H."/>
            <person name="Lenhard B."/>
            <person name="Roest Crollius H."/>
            <person name="Wincker P."/>
            <person name="Chourrout D."/>
        </authorList>
    </citation>
    <scope>NUCLEOTIDE SEQUENCE [LARGE SCALE GENOMIC DNA]</scope>
</reference>
<protein>
    <submittedName>
        <fullName evidence="1">Uncharacterized protein</fullName>
    </submittedName>
</protein>
<dbReference type="Proteomes" id="UP000011014">
    <property type="component" value="Unassembled WGS sequence"/>
</dbReference>
<gene>
    <name evidence="1" type="ORF">GSOID_T00020617001</name>
</gene>
<evidence type="ECO:0000313" key="1">
    <source>
        <dbReference type="EMBL" id="CBY40013.1"/>
    </source>
</evidence>
<organism evidence="1">
    <name type="scientific">Oikopleura dioica</name>
    <name type="common">Tunicate</name>
    <dbReference type="NCBI Taxonomy" id="34765"/>
    <lineage>
        <taxon>Eukaryota</taxon>
        <taxon>Metazoa</taxon>
        <taxon>Chordata</taxon>
        <taxon>Tunicata</taxon>
        <taxon>Appendicularia</taxon>
        <taxon>Copelata</taxon>
        <taxon>Oikopleuridae</taxon>
        <taxon>Oikopleura</taxon>
    </lineage>
</organism>
<proteinExistence type="predicted"/>
<dbReference type="AlphaFoldDB" id="E4YX30"/>